<dbReference type="EMBL" id="JAJHJB010000073">
    <property type="protein sequence ID" value="MCC5468502.1"/>
    <property type="molecule type" value="Genomic_DNA"/>
</dbReference>
<dbReference type="PROSITE" id="PS51257">
    <property type="entry name" value="PROKAR_LIPOPROTEIN"/>
    <property type="match status" value="1"/>
</dbReference>
<feature type="signal peptide" evidence="2">
    <location>
        <begin position="1"/>
        <end position="22"/>
    </location>
</feature>
<protein>
    <recommendedName>
        <fullName evidence="5">Lipoprotein</fullName>
    </recommendedName>
</protein>
<proteinExistence type="predicted"/>
<dbReference type="RefSeq" id="WP_229537392.1">
    <property type="nucleotide sequence ID" value="NZ_JAJHJB010000073.1"/>
</dbReference>
<evidence type="ECO:0000313" key="3">
    <source>
        <dbReference type="EMBL" id="MCC5468502.1"/>
    </source>
</evidence>
<dbReference type="Proteomes" id="UP001165492">
    <property type="component" value="Unassembled WGS sequence"/>
</dbReference>
<evidence type="ECO:0008006" key="5">
    <source>
        <dbReference type="Google" id="ProtNLM"/>
    </source>
</evidence>
<sequence>MGDKKDKLIVAMFLAASLTLSSGCGSVGGNHVHVDANGDGYCDDCKASMSHHSSSGWRTSGVSQNGSASPSSDGHISTGTAAHGGIGSHGIGGGG</sequence>
<accession>A0ABS8HZ96</accession>
<keyword evidence="2" id="KW-0732">Signal</keyword>
<gene>
    <name evidence="3" type="ORF">LMF89_24510</name>
</gene>
<feature type="region of interest" description="Disordered" evidence="1">
    <location>
        <begin position="48"/>
        <end position="95"/>
    </location>
</feature>
<evidence type="ECO:0000256" key="2">
    <source>
        <dbReference type="SAM" id="SignalP"/>
    </source>
</evidence>
<keyword evidence="4" id="KW-1185">Reference proteome</keyword>
<organism evidence="3 4">
    <name type="scientific">Pelosinus baikalensis</name>
    <dbReference type="NCBI Taxonomy" id="2892015"/>
    <lineage>
        <taxon>Bacteria</taxon>
        <taxon>Bacillati</taxon>
        <taxon>Bacillota</taxon>
        <taxon>Negativicutes</taxon>
        <taxon>Selenomonadales</taxon>
        <taxon>Sporomusaceae</taxon>
        <taxon>Pelosinus</taxon>
    </lineage>
</organism>
<name>A0ABS8HZ96_9FIRM</name>
<feature type="compositionally biased region" description="Polar residues" evidence="1">
    <location>
        <begin position="50"/>
        <end position="75"/>
    </location>
</feature>
<evidence type="ECO:0000313" key="4">
    <source>
        <dbReference type="Proteomes" id="UP001165492"/>
    </source>
</evidence>
<reference evidence="3" key="1">
    <citation type="submission" date="2021-11" db="EMBL/GenBank/DDBJ databases">
        <title>Description of a new species Pelosinus isolated from the bottom sediments of Lake Baikal.</title>
        <authorList>
            <person name="Zakharyuk A."/>
        </authorList>
    </citation>
    <scope>NUCLEOTIDE SEQUENCE</scope>
    <source>
        <strain evidence="3">Bkl1</strain>
    </source>
</reference>
<comment type="caution">
    <text evidence="3">The sequence shown here is derived from an EMBL/GenBank/DDBJ whole genome shotgun (WGS) entry which is preliminary data.</text>
</comment>
<evidence type="ECO:0000256" key="1">
    <source>
        <dbReference type="SAM" id="MobiDB-lite"/>
    </source>
</evidence>
<feature type="compositionally biased region" description="Gly residues" evidence="1">
    <location>
        <begin position="82"/>
        <end position="95"/>
    </location>
</feature>
<feature type="chain" id="PRO_5045444958" description="Lipoprotein" evidence="2">
    <location>
        <begin position="23"/>
        <end position="95"/>
    </location>
</feature>